<keyword evidence="2" id="KW-1185">Reference proteome</keyword>
<proteinExistence type="predicted"/>
<keyword evidence="1" id="KW-0328">Glycosyltransferase</keyword>
<dbReference type="SUPFAM" id="SSF53756">
    <property type="entry name" value="UDP-Glycosyltransferase/glycogen phosphorylase"/>
    <property type="match status" value="1"/>
</dbReference>
<sequence length="41" mass="4609">MRLLGDPERAAAMGERGRAWVQREWNWDGVSARLGELLASP</sequence>
<accession>A0ABW3BIA8</accession>
<name>A0ABW3BIA8_9ACTN</name>
<comment type="caution">
    <text evidence="1">The sequence shown here is derived from an EMBL/GenBank/DDBJ whole genome shotgun (WGS) entry which is preliminary data.</text>
</comment>
<dbReference type="EC" id="2.4.-.-" evidence="1"/>
<dbReference type="EMBL" id="JBHTHR010000600">
    <property type="protein sequence ID" value="MFD0802794.1"/>
    <property type="molecule type" value="Genomic_DNA"/>
</dbReference>
<organism evidence="1 2">
    <name type="scientific">Streptomonospora algeriensis</name>
    <dbReference type="NCBI Taxonomy" id="995084"/>
    <lineage>
        <taxon>Bacteria</taxon>
        <taxon>Bacillati</taxon>
        <taxon>Actinomycetota</taxon>
        <taxon>Actinomycetes</taxon>
        <taxon>Streptosporangiales</taxon>
        <taxon>Nocardiopsidaceae</taxon>
        <taxon>Streptomonospora</taxon>
    </lineage>
</organism>
<evidence type="ECO:0000313" key="1">
    <source>
        <dbReference type="EMBL" id="MFD0802794.1"/>
    </source>
</evidence>
<keyword evidence="1" id="KW-0808">Transferase</keyword>
<dbReference type="GO" id="GO:0016757">
    <property type="term" value="F:glycosyltransferase activity"/>
    <property type="evidence" value="ECO:0007669"/>
    <property type="project" value="UniProtKB-KW"/>
</dbReference>
<reference evidence="2" key="1">
    <citation type="journal article" date="2019" name="Int. J. Syst. Evol. Microbiol.">
        <title>The Global Catalogue of Microorganisms (GCM) 10K type strain sequencing project: providing services to taxonomists for standard genome sequencing and annotation.</title>
        <authorList>
            <consortium name="The Broad Institute Genomics Platform"/>
            <consortium name="The Broad Institute Genome Sequencing Center for Infectious Disease"/>
            <person name="Wu L."/>
            <person name="Ma J."/>
        </authorList>
    </citation>
    <scope>NUCLEOTIDE SEQUENCE [LARGE SCALE GENOMIC DNA]</scope>
    <source>
        <strain evidence="2">CCUG 63369</strain>
    </source>
</reference>
<gene>
    <name evidence="1" type="ORF">ACFQZU_15905</name>
</gene>
<dbReference type="Proteomes" id="UP001596956">
    <property type="component" value="Unassembled WGS sequence"/>
</dbReference>
<evidence type="ECO:0000313" key="2">
    <source>
        <dbReference type="Proteomes" id="UP001596956"/>
    </source>
</evidence>
<dbReference type="Gene3D" id="3.40.50.2000">
    <property type="entry name" value="Glycogen Phosphorylase B"/>
    <property type="match status" value="1"/>
</dbReference>
<protein>
    <submittedName>
        <fullName evidence="1">Glycosyltransferase</fullName>
        <ecNumber evidence="1">2.4.-.-</ecNumber>
    </submittedName>
</protein>